<keyword evidence="1" id="KW-0812">Transmembrane</keyword>
<feature type="transmembrane region" description="Helical" evidence="1">
    <location>
        <begin position="131"/>
        <end position="164"/>
    </location>
</feature>
<sequence>MYSLWSNIRIARAAALIDRYLCFGMCGTYLRRFTEIEIAWTEGNDLDVKALRTDQQDEWNRLSTLLAFEATMQAAILAINPQPPPLAFAIWLGALGLSSAGLFTINVFPIKAFSLTDEEIFFLIRKGEDTTLMLPVVFLGCALAAPTIISLWSAVLFTVGVFVYIVQCKSEMEQHLVVAVVPVVVGVIAAVATGGLVFYLEQSLSSVSKRNLGHFTSGD</sequence>
<proteinExistence type="predicted"/>
<evidence type="ECO:0000256" key="1">
    <source>
        <dbReference type="SAM" id="Phobius"/>
    </source>
</evidence>
<evidence type="ECO:0000313" key="3">
    <source>
        <dbReference type="Proteomes" id="UP000717328"/>
    </source>
</evidence>
<feature type="transmembrane region" description="Helical" evidence="1">
    <location>
        <begin position="86"/>
        <end position="110"/>
    </location>
</feature>
<dbReference type="OrthoDB" id="3036455at2759"/>
<organism evidence="2 3">
    <name type="scientific">Sphagnurus paluster</name>
    <dbReference type="NCBI Taxonomy" id="117069"/>
    <lineage>
        <taxon>Eukaryota</taxon>
        <taxon>Fungi</taxon>
        <taxon>Dikarya</taxon>
        <taxon>Basidiomycota</taxon>
        <taxon>Agaricomycotina</taxon>
        <taxon>Agaricomycetes</taxon>
        <taxon>Agaricomycetidae</taxon>
        <taxon>Agaricales</taxon>
        <taxon>Tricholomatineae</taxon>
        <taxon>Lyophyllaceae</taxon>
        <taxon>Sphagnurus</taxon>
    </lineage>
</organism>
<dbReference type="Proteomes" id="UP000717328">
    <property type="component" value="Unassembled WGS sequence"/>
</dbReference>
<evidence type="ECO:0000313" key="2">
    <source>
        <dbReference type="EMBL" id="KAG5638747.1"/>
    </source>
</evidence>
<reference evidence="2" key="1">
    <citation type="submission" date="2021-02" db="EMBL/GenBank/DDBJ databases">
        <authorList>
            <person name="Nieuwenhuis M."/>
            <person name="Van De Peppel L.J.J."/>
        </authorList>
    </citation>
    <scope>NUCLEOTIDE SEQUENCE</scope>
    <source>
        <strain evidence="2">D49</strain>
    </source>
</reference>
<accession>A0A9P7FUB4</accession>
<name>A0A9P7FUB4_9AGAR</name>
<comment type="caution">
    <text evidence="2">The sequence shown here is derived from an EMBL/GenBank/DDBJ whole genome shotgun (WGS) entry which is preliminary data.</text>
</comment>
<feature type="transmembrane region" description="Helical" evidence="1">
    <location>
        <begin position="176"/>
        <end position="200"/>
    </location>
</feature>
<dbReference type="AlphaFoldDB" id="A0A9P7FUB4"/>
<dbReference type="EMBL" id="JABCKI010005747">
    <property type="protein sequence ID" value="KAG5638747.1"/>
    <property type="molecule type" value="Genomic_DNA"/>
</dbReference>
<gene>
    <name evidence="2" type="ORF">H0H81_010557</name>
</gene>
<protein>
    <submittedName>
        <fullName evidence="2">Uncharacterized protein</fullName>
    </submittedName>
</protein>
<keyword evidence="1" id="KW-1133">Transmembrane helix</keyword>
<reference evidence="2" key="2">
    <citation type="submission" date="2021-10" db="EMBL/GenBank/DDBJ databases">
        <title>Phylogenomics reveals ancestral predisposition of the termite-cultivated fungus Termitomyces towards a domesticated lifestyle.</title>
        <authorList>
            <person name="Auxier B."/>
            <person name="Grum-Grzhimaylo A."/>
            <person name="Cardenas M.E."/>
            <person name="Lodge J.D."/>
            <person name="Laessoe T."/>
            <person name="Pedersen O."/>
            <person name="Smith M.E."/>
            <person name="Kuyper T.W."/>
            <person name="Franco-Molano E.A."/>
            <person name="Baroni T.J."/>
            <person name="Aanen D.K."/>
        </authorList>
    </citation>
    <scope>NUCLEOTIDE SEQUENCE</scope>
    <source>
        <strain evidence="2">D49</strain>
    </source>
</reference>
<keyword evidence="1" id="KW-0472">Membrane</keyword>
<keyword evidence="3" id="KW-1185">Reference proteome</keyword>